<comment type="caution">
    <text evidence="1">The sequence shown here is derived from an EMBL/GenBank/DDBJ whole genome shotgun (WGS) entry which is preliminary data.</text>
</comment>
<dbReference type="PANTHER" id="PTHR33789">
    <property type="entry name" value="LACHRYMATORY-FACTOR SYNTHASE"/>
    <property type="match status" value="1"/>
</dbReference>
<dbReference type="InterPro" id="IPR023393">
    <property type="entry name" value="START-like_dom_sf"/>
</dbReference>
<sequence length="167" mass="18579">MDQTPKPEPKWRGAVRAKLAGPTPDQAWSHLKDFCALDRWIPTLHTCRKVEGSDGEVGCVRYCAGSLNRFDPAAPVGWSKERLVDFDPVRRSYSYEVVESNKGFGSYAATIRVGSDPDGGCCVEWSFESDPVKGWTYEGFTSYLESLARGVAARLEAEINKSNKHDK</sequence>
<proteinExistence type="predicted"/>
<dbReference type="EMBL" id="LSRQ01005904">
    <property type="protein sequence ID" value="OAY66800.1"/>
    <property type="molecule type" value="Genomic_DNA"/>
</dbReference>
<evidence type="ECO:0000313" key="2">
    <source>
        <dbReference type="Proteomes" id="UP000092600"/>
    </source>
</evidence>
<dbReference type="CDD" id="cd07821">
    <property type="entry name" value="PYR_PYL_RCAR_like"/>
    <property type="match status" value="1"/>
</dbReference>
<dbReference type="SUPFAM" id="SSF55961">
    <property type="entry name" value="Bet v1-like"/>
    <property type="match status" value="1"/>
</dbReference>
<dbReference type="InterPro" id="IPR053249">
    <property type="entry name" value="LFS"/>
</dbReference>
<reference evidence="1 2" key="1">
    <citation type="journal article" date="2016" name="DNA Res.">
        <title>The draft genome of MD-2 pineapple using hybrid error correction of long reads.</title>
        <authorList>
            <person name="Redwan R.M."/>
            <person name="Saidin A."/>
            <person name="Kumar S.V."/>
        </authorList>
    </citation>
    <scope>NUCLEOTIDE SEQUENCE [LARGE SCALE GENOMIC DNA]</scope>
    <source>
        <strain evidence="2">cv. MD2</strain>
        <tissue evidence="1">Leaf</tissue>
    </source>
</reference>
<dbReference type="Pfam" id="PF10604">
    <property type="entry name" value="Polyketide_cyc2"/>
    <property type="match status" value="1"/>
</dbReference>
<dbReference type="AlphaFoldDB" id="A0A199UQA8"/>
<protein>
    <submittedName>
        <fullName evidence="1">Lachrymatory-factor synthase</fullName>
    </submittedName>
</protein>
<organism evidence="1 2">
    <name type="scientific">Ananas comosus</name>
    <name type="common">Pineapple</name>
    <name type="synonym">Ananas ananas</name>
    <dbReference type="NCBI Taxonomy" id="4615"/>
    <lineage>
        <taxon>Eukaryota</taxon>
        <taxon>Viridiplantae</taxon>
        <taxon>Streptophyta</taxon>
        <taxon>Embryophyta</taxon>
        <taxon>Tracheophyta</taxon>
        <taxon>Spermatophyta</taxon>
        <taxon>Magnoliopsida</taxon>
        <taxon>Liliopsida</taxon>
        <taxon>Poales</taxon>
        <taxon>Bromeliaceae</taxon>
        <taxon>Bromelioideae</taxon>
        <taxon>Ananas</taxon>
    </lineage>
</organism>
<dbReference type="STRING" id="4615.A0A199UQA8"/>
<dbReference type="Proteomes" id="UP000092600">
    <property type="component" value="Unassembled WGS sequence"/>
</dbReference>
<dbReference type="Gene3D" id="3.30.530.20">
    <property type="match status" value="1"/>
</dbReference>
<gene>
    <name evidence="1" type="ORF">ACMD2_26721</name>
</gene>
<dbReference type="InterPro" id="IPR019587">
    <property type="entry name" value="Polyketide_cyclase/dehydratase"/>
</dbReference>
<name>A0A199UQA8_ANACO</name>
<evidence type="ECO:0000313" key="1">
    <source>
        <dbReference type="EMBL" id="OAY66800.1"/>
    </source>
</evidence>
<dbReference type="PANTHER" id="PTHR33789:SF16">
    <property type="entry name" value="OS01G0724700 PROTEIN"/>
    <property type="match status" value="1"/>
</dbReference>
<accession>A0A199UQA8</accession>